<comment type="caution">
    <text evidence="2">The sequence shown here is derived from an EMBL/GenBank/DDBJ whole genome shotgun (WGS) entry which is preliminary data.</text>
</comment>
<dbReference type="EMBL" id="JAGTJJ010000021">
    <property type="protein sequence ID" value="MDC3984539.1"/>
    <property type="molecule type" value="Genomic_DNA"/>
</dbReference>
<dbReference type="SUPFAM" id="SSF51905">
    <property type="entry name" value="FAD/NAD(P)-binding domain"/>
    <property type="match status" value="1"/>
</dbReference>
<dbReference type="AlphaFoldDB" id="A0A9X3X694"/>
<accession>A0A9X3X694</accession>
<dbReference type="InterPro" id="IPR036188">
    <property type="entry name" value="FAD/NAD-bd_sf"/>
</dbReference>
<dbReference type="PANTHER" id="PTHR46865:SF2">
    <property type="entry name" value="MONOOXYGENASE"/>
    <property type="match status" value="1"/>
</dbReference>
<keyword evidence="2" id="KW-0503">Monooxygenase</keyword>
<keyword evidence="3" id="KW-1185">Reference proteome</keyword>
<sequence>MARSILVSGAGIAGPALACRLGRTGFSVTVVERAPALRRGGQAVDFRGPVHMRVLREMGLFEALAERRTHMGALQFVDARGRVVFTLPPSFAGGELEIERGDLVDVLFQKSRDSAEYVFGDSIASIAQDGGGVDVTFERERPRRFDLVVGADGLHSRVRALAFGEERRYVRHHGHSVATFRMPNLLGLERRGLVYSEPGRAVVVSSTRNVEEAVVMLVFTPSNEPLRTRFTGMGWEVPRLLPYLDGASDLYTDTISRVDVDGLSRGRVVLLGDAGYGATIGGQGTGVAVVAAYVLAGELAREADHARAFARYEATIAGYARGCQATARHMGPFFAPRSRAAIALRNAMYRALTSRPLAGVFERMTASAASDVTLPTYV</sequence>
<gene>
    <name evidence="2" type="ORF">KEG57_28790</name>
</gene>
<dbReference type="PANTHER" id="PTHR46865">
    <property type="entry name" value="OXIDOREDUCTASE-RELATED"/>
    <property type="match status" value="1"/>
</dbReference>
<dbReference type="PRINTS" id="PR00420">
    <property type="entry name" value="RNGMNOXGNASE"/>
</dbReference>
<dbReference type="RefSeq" id="WP_272459004.1">
    <property type="nucleotide sequence ID" value="NZ_JAGTJJ010000021.1"/>
</dbReference>
<keyword evidence="2" id="KW-0560">Oxidoreductase</keyword>
<dbReference type="GO" id="GO:0004497">
    <property type="term" value="F:monooxygenase activity"/>
    <property type="evidence" value="ECO:0007669"/>
    <property type="project" value="UniProtKB-KW"/>
</dbReference>
<dbReference type="InterPro" id="IPR051704">
    <property type="entry name" value="FAD_aromatic-hydroxylase"/>
</dbReference>
<feature type="domain" description="FAD-binding" evidence="1">
    <location>
        <begin position="5"/>
        <end position="303"/>
    </location>
</feature>
<dbReference type="GO" id="GO:0071949">
    <property type="term" value="F:FAD binding"/>
    <property type="evidence" value="ECO:0007669"/>
    <property type="project" value="InterPro"/>
</dbReference>
<dbReference type="Pfam" id="PF01494">
    <property type="entry name" value="FAD_binding_3"/>
    <property type="match status" value="1"/>
</dbReference>
<evidence type="ECO:0000259" key="1">
    <source>
        <dbReference type="Pfam" id="PF01494"/>
    </source>
</evidence>
<dbReference type="Gene3D" id="3.30.9.10">
    <property type="entry name" value="D-Amino Acid Oxidase, subunit A, domain 2"/>
    <property type="match status" value="1"/>
</dbReference>
<dbReference type="Proteomes" id="UP001151081">
    <property type="component" value="Unassembled WGS sequence"/>
</dbReference>
<dbReference type="Gene3D" id="3.50.50.60">
    <property type="entry name" value="FAD/NAD(P)-binding domain"/>
    <property type="match status" value="1"/>
</dbReference>
<dbReference type="InterPro" id="IPR002938">
    <property type="entry name" value="FAD-bd"/>
</dbReference>
<reference evidence="2 3" key="1">
    <citation type="submission" date="2021-04" db="EMBL/GenBank/DDBJ databases">
        <title>Genome analysis of Polyangium sp.</title>
        <authorList>
            <person name="Li Y."/>
            <person name="Wang J."/>
        </authorList>
    </citation>
    <scope>NUCLEOTIDE SEQUENCE [LARGE SCALE GENOMIC DNA]</scope>
    <source>
        <strain evidence="2 3">SDU14</strain>
    </source>
</reference>
<evidence type="ECO:0000313" key="2">
    <source>
        <dbReference type="EMBL" id="MDC3984539.1"/>
    </source>
</evidence>
<protein>
    <submittedName>
        <fullName evidence="2">FAD-dependent monooxygenase</fullName>
    </submittedName>
</protein>
<name>A0A9X3X694_9BACT</name>
<evidence type="ECO:0000313" key="3">
    <source>
        <dbReference type="Proteomes" id="UP001151081"/>
    </source>
</evidence>
<proteinExistence type="predicted"/>
<organism evidence="2 3">
    <name type="scientific">Polyangium jinanense</name>
    <dbReference type="NCBI Taxonomy" id="2829994"/>
    <lineage>
        <taxon>Bacteria</taxon>
        <taxon>Pseudomonadati</taxon>
        <taxon>Myxococcota</taxon>
        <taxon>Polyangia</taxon>
        <taxon>Polyangiales</taxon>
        <taxon>Polyangiaceae</taxon>
        <taxon>Polyangium</taxon>
    </lineage>
</organism>